<evidence type="ECO:0000313" key="2">
    <source>
        <dbReference type="EMBL" id="KAK4301787.1"/>
    </source>
</evidence>
<reference evidence="2" key="1">
    <citation type="submission" date="2023-11" db="EMBL/GenBank/DDBJ databases">
        <title>Genome assemblies of two species of porcelain crab, Petrolisthes cinctipes and Petrolisthes manimaculis (Anomura: Porcellanidae).</title>
        <authorList>
            <person name="Angst P."/>
        </authorList>
    </citation>
    <scope>NUCLEOTIDE SEQUENCE</scope>
    <source>
        <strain evidence="2">PB745_02</strain>
        <tissue evidence="2">Gill</tissue>
    </source>
</reference>
<dbReference type="Proteomes" id="UP001292094">
    <property type="component" value="Unassembled WGS sequence"/>
</dbReference>
<proteinExistence type="predicted"/>
<sequence length="144" mass="16119">MSHTRSFMAIYQFAELSDNRISASTWKRRRSRRRKRSFGGFRVGEFVFGSAQTHNPVTRSLPARQGKVKKKGPSQKIGGSIEPSLDPTEPDPFIPDRTRPVEPSLDPTEPDPFTPDRTRPVEPSLNPIEPDPFPCTVEVAVGCT</sequence>
<accession>A0AAE1TXR8</accession>
<keyword evidence="3" id="KW-1185">Reference proteome</keyword>
<protein>
    <submittedName>
        <fullName evidence="2">Uncharacterized protein</fullName>
    </submittedName>
</protein>
<evidence type="ECO:0000256" key="1">
    <source>
        <dbReference type="SAM" id="MobiDB-lite"/>
    </source>
</evidence>
<dbReference type="EMBL" id="JAWZYT010002826">
    <property type="protein sequence ID" value="KAK4301787.1"/>
    <property type="molecule type" value="Genomic_DNA"/>
</dbReference>
<evidence type="ECO:0000313" key="3">
    <source>
        <dbReference type="Proteomes" id="UP001292094"/>
    </source>
</evidence>
<gene>
    <name evidence="2" type="ORF">Pmani_026095</name>
</gene>
<comment type="caution">
    <text evidence="2">The sequence shown here is derived from an EMBL/GenBank/DDBJ whole genome shotgun (WGS) entry which is preliminary data.</text>
</comment>
<name>A0AAE1TXR8_9EUCA</name>
<dbReference type="AlphaFoldDB" id="A0AAE1TXR8"/>
<organism evidence="2 3">
    <name type="scientific">Petrolisthes manimaculis</name>
    <dbReference type="NCBI Taxonomy" id="1843537"/>
    <lineage>
        <taxon>Eukaryota</taxon>
        <taxon>Metazoa</taxon>
        <taxon>Ecdysozoa</taxon>
        <taxon>Arthropoda</taxon>
        <taxon>Crustacea</taxon>
        <taxon>Multicrustacea</taxon>
        <taxon>Malacostraca</taxon>
        <taxon>Eumalacostraca</taxon>
        <taxon>Eucarida</taxon>
        <taxon>Decapoda</taxon>
        <taxon>Pleocyemata</taxon>
        <taxon>Anomura</taxon>
        <taxon>Galatheoidea</taxon>
        <taxon>Porcellanidae</taxon>
        <taxon>Petrolisthes</taxon>
    </lineage>
</organism>
<feature type="region of interest" description="Disordered" evidence="1">
    <location>
        <begin position="52"/>
        <end position="135"/>
    </location>
</feature>